<dbReference type="EMBL" id="AAHLLT010000026">
    <property type="protein sequence ID" value="EBX5030670.1"/>
    <property type="molecule type" value="Genomic_DNA"/>
</dbReference>
<protein>
    <submittedName>
        <fullName evidence="1">Uncharacterized protein</fullName>
    </submittedName>
</protein>
<organism evidence="1">
    <name type="scientific">Salmonella typhimurium</name>
    <dbReference type="NCBI Taxonomy" id="90371"/>
    <lineage>
        <taxon>Bacteria</taxon>
        <taxon>Pseudomonadati</taxon>
        <taxon>Pseudomonadota</taxon>
        <taxon>Gammaproteobacteria</taxon>
        <taxon>Enterobacterales</taxon>
        <taxon>Enterobacteriaceae</taxon>
        <taxon>Salmonella</taxon>
    </lineage>
</organism>
<comment type="caution">
    <text evidence="1">The sequence shown here is derived from an EMBL/GenBank/DDBJ whole genome shotgun (WGS) entry which is preliminary data.</text>
</comment>
<evidence type="ECO:0000313" key="1">
    <source>
        <dbReference type="EMBL" id="EBX5030670.1"/>
    </source>
</evidence>
<reference evidence="1" key="1">
    <citation type="submission" date="2018-07" db="EMBL/GenBank/DDBJ databases">
        <authorList>
            <person name="Ashton P.M."/>
            <person name="Dallman T."/>
            <person name="Nair S."/>
            <person name="De Pinna E."/>
            <person name="Peters T."/>
            <person name="Grant K."/>
        </authorList>
    </citation>
    <scope>NUCLEOTIDE SEQUENCE</scope>
    <source>
        <strain evidence="1">157366</strain>
    </source>
</reference>
<gene>
    <name evidence="1" type="ORF">DSG41_16315</name>
</gene>
<accession>A0A5W6KQN8</accession>
<dbReference type="AlphaFoldDB" id="A0A5W6KQN8"/>
<name>A0A5W6KQN8_SALTM</name>
<sequence length="64" mass="7296">MDKPLRGEICTIGVDTEFCFTMMRKTLKLILKIADTGDKRRNQSGLNLPAACMKAMYRQGSQIW</sequence>
<proteinExistence type="predicted"/>